<dbReference type="EMBL" id="LRRQ01000016">
    <property type="protein sequence ID" value="OAM91699.1"/>
    <property type="molecule type" value="Genomic_DNA"/>
</dbReference>
<dbReference type="AlphaFoldDB" id="A0A178IQP0"/>
<dbReference type="STRING" id="1184151.AW736_01860"/>
<dbReference type="RefSeq" id="WP_068768582.1">
    <property type="nucleotide sequence ID" value="NZ_CP109796.1"/>
</dbReference>
<comment type="caution">
    <text evidence="2">The sequence shown here is derived from an EMBL/GenBank/DDBJ whole genome shotgun (WGS) entry which is preliminary data.</text>
</comment>
<dbReference type="Proteomes" id="UP000078486">
    <property type="component" value="Unassembled WGS sequence"/>
</dbReference>
<name>A0A178IQP0_9BACT</name>
<protein>
    <submittedName>
        <fullName evidence="2">Uncharacterized protein</fullName>
    </submittedName>
</protein>
<sequence>MNKPGILLFVCAWCCVSLCASARPPLMEIMENLGNIGTDGHPNLSFDIVDTSEVSDLARLGFAFKLVHRVAASHGRSARTEWQIPCLRTTVHLDGKGDLIWIAPSGRIVRFRKFEDGFAKGNDGSEAKASGENEIEITTSSQARWKYRDGFIETISDWKGIYVFTTDRESILSIVRKGHDRDDPVLEVLYTDKGLLSGVRLSGGKTSRFRWSPDHRLLGVEGPSGELNFEYENALLASWRLADGPLNTLKWKWLESMRLVAFQKPPVLLAEDSFYNYEWNRRDGIDILVIRRKTGSFLSETRFGPAGMEQRTPYGTTRFSFPRRKN</sequence>
<organism evidence="2 3">
    <name type="scientific">Termitidicoccus mucosus</name>
    <dbReference type="NCBI Taxonomy" id="1184151"/>
    <lineage>
        <taxon>Bacteria</taxon>
        <taxon>Pseudomonadati</taxon>
        <taxon>Verrucomicrobiota</taxon>
        <taxon>Opitutia</taxon>
        <taxon>Opitutales</taxon>
        <taxon>Opitutaceae</taxon>
        <taxon>Termitidicoccus</taxon>
    </lineage>
</organism>
<accession>A0A178IQP0</accession>
<reference evidence="2 3" key="1">
    <citation type="submission" date="2016-01" db="EMBL/GenBank/DDBJ databases">
        <title>High potential of lignocellulose degradation of a new Verrucomicrobia species.</title>
        <authorList>
            <person name="Wang Y."/>
            <person name="Shi Y."/>
            <person name="Qiu Z."/>
            <person name="Liu S."/>
            <person name="Yang H."/>
        </authorList>
    </citation>
    <scope>NUCLEOTIDE SEQUENCE [LARGE SCALE GENOMIC DNA]</scope>
    <source>
        <strain evidence="2 3">TSB47</strain>
    </source>
</reference>
<feature type="signal peptide" evidence="1">
    <location>
        <begin position="1"/>
        <end position="22"/>
    </location>
</feature>
<gene>
    <name evidence="2" type="ORF">AW736_01860</name>
</gene>
<feature type="chain" id="PRO_5008089311" evidence="1">
    <location>
        <begin position="23"/>
        <end position="326"/>
    </location>
</feature>
<keyword evidence="3" id="KW-1185">Reference proteome</keyword>
<evidence type="ECO:0000256" key="1">
    <source>
        <dbReference type="SAM" id="SignalP"/>
    </source>
</evidence>
<proteinExistence type="predicted"/>
<evidence type="ECO:0000313" key="3">
    <source>
        <dbReference type="Proteomes" id="UP000078486"/>
    </source>
</evidence>
<keyword evidence="1" id="KW-0732">Signal</keyword>
<evidence type="ECO:0000313" key="2">
    <source>
        <dbReference type="EMBL" id="OAM91699.1"/>
    </source>
</evidence>